<dbReference type="Ensembl" id="ENSHHUT00000030452.1">
    <property type="protein sequence ID" value="ENSHHUP00000029235.1"/>
    <property type="gene ID" value="ENSHHUG00000018645.1"/>
</dbReference>
<evidence type="ECO:0000256" key="3">
    <source>
        <dbReference type="ARBA" id="ARBA00022989"/>
    </source>
</evidence>
<dbReference type="Pfam" id="PF04103">
    <property type="entry name" value="CD20"/>
    <property type="match status" value="1"/>
</dbReference>
<feature type="transmembrane region" description="Helical" evidence="5">
    <location>
        <begin position="156"/>
        <end position="181"/>
    </location>
</feature>
<evidence type="ECO:0000256" key="1">
    <source>
        <dbReference type="ARBA" id="ARBA00004141"/>
    </source>
</evidence>
<keyword evidence="2 5" id="KW-0812">Transmembrane</keyword>
<protein>
    <submittedName>
        <fullName evidence="6">Uncharacterized protein</fullName>
    </submittedName>
</protein>
<keyword evidence="4 5" id="KW-0472">Membrane</keyword>
<dbReference type="STRING" id="62062.ENSHHUP00000029235"/>
<accession>A0A4W5LWA7</accession>
<reference evidence="6" key="3">
    <citation type="submission" date="2025-09" db="UniProtKB">
        <authorList>
            <consortium name="Ensembl"/>
        </authorList>
    </citation>
    <scope>IDENTIFICATION</scope>
</reference>
<dbReference type="GeneTree" id="ENSGT00510000051675"/>
<evidence type="ECO:0000313" key="6">
    <source>
        <dbReference type="Ensembl" id="ENSHHUP00000029235.1"/>
    </source>
</evidence>
<keyword evidence="3 5" id="KW-1133">Transmembrane helix</keyword>
<feature type="transmembrane region" description="Helical" evidence="5">
    <location>
        <begin position="82"/>
        <end position="106"/>
    </location>
</feature>
<reference evidence="7" key="1">
    <citation type="submission" date="2018-06" db="EMBL/GenBank/DDBJ databases">
        <title>Genome assembly of Danube salmon.</title>
        <authorList>
            <person name="Macqueen D.J."/>
            <person name="Gundappa M.K."/>
        </authorList>
    </citation>
    <scope>NUCLEOTIDE SEQUENCE [LARGE SCALE GENOMIC DNA]</scope>
</reference>
<feature type="transmembrane region" description="Helical" evidence="5">
    <location>
        <begin position="50"/>
        <end position="70"/>
    </location>
</feature>
<sequence>MSVTVTKGEGVTVFTVNSKEGSSWPLLCQIAQQALYHGGTLIIPLAWYGVPYWLGGVVSLLYFVIVYHVIMFMAEKFPSPCFVGINMLMNLSGASLAIAGMVLYSARSTNGHFWWSNNDDNDYYGGQVTKPPSEPQRDRLLAKCKDAKCSLNALDIVLIVLAVLQLCVTISSAVLGLKALYKNGNEGKANIQDLEQYKPLLEEVTTRARALI</sequence>
<name>A0A4W5LWA7_9TELE</name>
<dbReference type="Proteomes" id="UP000314982">
    <property type="component" value="Unassembled WGS sequence"/>
</dbReference>
<comment type="subcellular location">
    <subcellularLocation>
        <location evidence="1">Membrane</location>
        <topology evidence="1">Multi-pass membrane protein</topology>
    </subcellularLocation>
</comment>
<evidence type="ECO:0000313" key="7">
    <source>
        <dbReference type="Proteomes" id="UP000314982"/>
    </source>
</evidence>
<reference evidence="6" key="2">
    <citation type="submission" date="2025-08" db="UniProtKB">
        <authorList>
            <consortium name="Ensembl"/>
        </authorList>
    </citation>
    <scope>IDENTIFICATION</scope>
</reference>
<evidence type="ECO:0000256" key="5">
    <source>
        <dbReference type="SAM" id="Phobius"/>
    </source>
</evidence>
<organism evidence="6 7">
    <name type="scientific">Hucho hucho</name>
    <name type="common">huchen</name>
    <dbReference type="NCBI Taxonomy" id="62062"/>
    <lineage>
        <taxon>Eukaryota</taxon>
        <taxon>Metazoa</taxon>
        <taxon>Chordata</taxon>
        <taxon>Craniata</taxon>
        <taxon>Vertebrata</taxon>
        <taxon>Euteleostomi</taxon>
        <taxon>Actinopterygii</taxon>
        <taxon>Neopterygii</taxon>
        <taxon>Teleostei</taxon>
        <taxon>Protacanthopterygii</taxon>
        <taxon>Salmoniformes</taxon>
        <taxon>Salmonidae</taxon>
        <taxon>Salmoninae</taxon>
        <taxon>Hucho</taxon>
    </lineage>
</organism>
<keyword evidence="7" id="KW-1185">Reference proteome</keyword>
<dbReference type="AlphaFoldDB" id="A0A4W5LWA7"/>
<dbReference type="GO" id="GO:0016020">
    <property type="term" value="C:membrane"/>
    <property type="evidence" value="ECO:0007669"/>
    <property type="project" value="UniProtKB-SubCell"/>
</dbReference>
<proteinExistence type="predicted"/>
<evidence type="ECO:0000256" key="4">
    <source>
        <dbReference type="ARBA" id="ARBA00023136"/>
    </source>
</evidence>
<dbReference type="InterPro" id="IPR007237">
    <property type="entry name" value="CD20-like"/>
</dbReference>
<evidence type="ECO:0000256" key="2">
    <source>
        <dbReference type="ARBA" id="ARBA00022692"/>
    </source>
</evidence>